<dbReference type="Pfam" id="PF04844">
    <property type="entry name" value="Ovate"/>
    <property type="match status" value="1"/>
</dbReference>
<dbReference type="EnsemblPlants" id="Ma02_t20660.1">
    <property type="protein sequence ID" value="Ma02_p20660.1"/>
    <property type="gene ID" value="Ma02_g20660"/>
</dbReference>
<dbReference type="InterPro" id="IPR038933">
    <property type="entry name" value="Ovate"/>
</dbReference>
<sequence length="276" mass="31174">MGNYRFKLSHIISNSWFCKLKGIGRANRSHSMRHSMKKGLASASTLPPLPQPKQHHHLPNRASSYIPTIERAETPARSTVNAMASPADCHCCRHHRRRSLASVCNAESMMPEIPNSDGFHASSFVTTADSSLEVASELNLPPILTKPVKKKVLKPAPHDARVSTKHHHGTAARRSASGVHRIRIGQNSPRVESRRKMAMRQRRAVSESLVIIKSSSNPRRDFTKSMVEMIVENNLHELKDLEELLACYLSLNSKEYHEDIIKVFEHVWFALTDLRM</sequence>
<dbReference type="EMBL" id="HG996467">
    <property type="protein sequence ID" value="CAG1862648.1"/>
    <property type="molecule type" value="Genomic_DNA"/>
</dbReference>
<comment type="subcellular location">
    <subcellularLocation>
        <location evidence="1 6">Nucleus</location>
    </subcellularLocation>
</comment>
<dbReference type="InterPro" id="IPR025830">
    <property type="entry name" value="DNA_bnd_dom_ovate"/>
</dbReference>
<evidence type="ECO:0000256" key="5">
    <source>
        <dbReference type="ARBA" id="ARBA00023242"/>
    </source>
</evidence>
<dbReference type="Pfam" id="PF13724">
    <property type="entry name" value="DNA_binding_2"/>
    <property type="match status" value="1"/>
</dbReference>
<dbReference type="GO" id="GO:0045892">
    <property type="term" value="P:negative regulation of DNA-templated transcription"/>
    <property type="evidence" value="ECO:0007669"/>
    <property type="project" value="UniProtKB-UniRule"/>
</dbReference>
<evidence type="ECO:0000313" key="9">
    <source>
        <dbReference type="EMBL" id="CAG1862648.1"/>
    </source>
</evidence>
<keyword evidence="5 6" id="KW-0539">Nucleus</keyword>
<feature type="region of interest" description="Disordered" evidence="7">
    <location>
        <begin position="28"/>
        <end position="61"/>
    </location>
</feature>
<dbReference type="InterPro" id="IPR006458">
    <property type="entry name" value="Ovate_C"/>
</dbReference>
<proteinExistence type="predicted"/>
<dbReference type="PANTHER" id="PTHR33057:SF151">
    <property type="entry name" value="TRANSCRIPTION REPRESSOR OFP1"/>
    <property type="match status" value="1"/>
</dbReference>
<comment type="function">
    <text evidence="6">Transcriptional repressor that regulates multiple aspects of plant growth and development.</text>
</comment>
<dbReference type="Gramene" id="Ma02_t20660.1">
    <property type="protein sequence ID" value="Ma02_p20660.1"/>
    <property type="gene ID" value="Ma02_g20660"/>
</dbReference>
<dbReference type="AlphaFoldDB" id="A0A804I4Z6"/>
<evidence type="ECO:0000259" key="8">
    <source>
        <dbReference type="PROSITE" id="PS51754"/>
    </source>
</evidence>
<evidence type="ECO:0000256" key="2">
    <source>
        <dbReference type="ARBA" id="ARBA00022491"/>
    </source>
</evidence>
<dbReference type="NCBIfam" id="TIGR01568">
    <property type="entry name" value="A_thal_3678"/>
    <property type="match status" value="1"/>
</dbReference>
<evidence type="ECO:0000313" key="11">
    <source>
        <dbReference type="Proteomes" id="UP000012960"/>
    </source>
</evidence>
<dbReference type="GO" id="GO:0005634">
    <property type="term" value="C:nucleus"/>
    <property type="evidence" value="ECO:0007669"/>
    <property type="project" value="UniProtKB-SubCell"/>
</dbReference>
<evidence type="ECO:0000256" key="3">
    <source>
        <dbReference type="ARBA" id="ARBA00023015"/>
    </source>
</evidence>
<keyword evidence="2 6" id="KW-0678">Repressor</keyword>
<gene>
    <name evidence="9" type="ORF">GSMUA_75420.1</name>
</gene>
<dbReference type="Proteomes" id="UP000012960">
    <property type="component" value="Unplaced"/>
</dbReference>
<dbReference type="PROSITE" id="PS51754">
    <property type="entry name" value="OVATE"/>
    <property type="match status" value="1"/>
</dbReference>
<keyword evidence="11" id="KW-1185">Reference proteome</keyword>
<accession>A0A804I4Z6</accession>
<name>A0A804I4Z6_MUSAM</name>
<reference evidence="10" key="2">
    <citation type="submission" date="2021-05" db="UniProtKB">
        <authorList>
            <consortium name="EnsemblPlants"/>
        </authorList>
    </citation>
    <scope>IDENTIFICATION</scope>
    <source>
        <strain evidence="10">subsp. malaccensis</strain>
    </source>
</reference>
<reference evidence="9" key="1">
    <citation type="submission" date="2021-03" db="EMBL/GenBank/DDBJ databases">
        <authorList>
            <consortium name="Genoscope - CEA"/>
            <person name="William W."/>
        </authorList>
    </citation>
    <scope>NUCLEOTIDE SEQUENCE</scope>
    <source>
        <strain evidence="9">Doubled-haploid Pahang</strain>
    </source>
</reference>
<keyword evidence="4 6" id="KW-0804">Transcription</keyword>
<dbReference type="GO" id="GO:0003677">
    <property type="term" value="F:DNA binding"/>
    <property type="evidence" value="ECO:0007669"/>
    <property type="project" value="InterPro"/>
</dbReference>
<dbReference type="KEGG" id="mus:103976189"/>
<evidence type="ECO:0000256" key="6">
    <source>
        <dbReference type="RuleBase" id="RU367028"/>
    </source>
</evidence>
<keyword evidence="3 6" id="KW-0805">Transcription regulation</keyword>
<evidence type="ECO:0000256" key="4">
    <source>
        <dbReference type="ARBA" id="ARBA00023163"/>
    </source>
</evidence>
<feature type="compositionally biased region" description="Basic residues" evidence="7">
    <location>
        <begin position="28"/>
        <end position="37"/>
    </location>
</feature>
<evidence type="ECO:0000256" key="1">
    <source>
        <dbReference type="ARBA" id="ARBA00004123"/>
    </source>
</evidence>
<dbReference type="PANTHER" id="PTHR33057">
    <property type="entry name" value="TRANSCRIPTION REPRESSOR OFP7-RELATED"/>
    <property type="match status" value="1"/>
</dbReference>
<organism evidence="10 11">
    <name type="scientific">Musa acuminata subsp. malaccensis</name>
    <name type="common">Wild banana</name>
    <name type="synonym">Musa malaccensis</name>
    <dbReference type="NCBI Taxonomy" id="214687"/>
    <lineage>
        <taxon>Eukaryota</taxon>
        <taxon>Viridiplantae</taxon>
        <taxon>Streptophyta</taxon>
        <taxon>Embryophyta</taxon>
        <taxon>Tracheophyta</taxon>
        <taxon>Spermatophyta</taxon>
        <taxon>Magnoliopsida</taxon>
        <taxon>Liliopsida</taxon>
        <taxon>Zingiberales</taxon>
        <taxon>Musaceae</taxon>
        <taxon>Musa</taxon>
    </lineage>
</organism>
<dbReference type="InParanoid" id="A0A804I4Z6"/>
<protein>
    <recommendedName>
        <fullName evidence="6">Transcription repressor</fullName>
    </recommendedName>
    <alternativeName>
        <fullName evidence="6">Ovate family protein</fullName>
    </alternativeName>
</protein>
<evidence type="ECO:0000256" key="7">
    <source>
        <dbReference type="SAM" id="MobiDB-lite"/>
    </source>
</evidence>
<evidence type="ECO:0000313" key="10">
    <source>
        <dbReference type="EnsemblPlants" id="Ma02_p20660.1"/>
    </source>
</evidence>
<feature type="region of interest" description="Disordered" evidence="7">
    <location>
        <begin position="152"/>
        <end position="179"/>
    </location>
</feature>
<dbReference type="OrthoDB" id="1928390at2759"/>
<feature type="domain" description="OVATE" evidence="8">
    <location>
        <begin position="211"/>
        <end position="270"/>
    </location>
</feature>